<accession>A0ABX9KFU7</accession>
<keyword evidence="8" id="KW-1185">Reference proteome</keyword>
<reference evidence="7 8" key="1">
    <citation type="submission" date="2018-08" db="EMBL/GenBank/DDBJ databases">
        <title>Draft genome sequence of Psychrilyobacter sp. strain SD5 isolated from Black Sea water.</title>
        <authorList>
            <person name="Yadav S."/>
            <person name="Villanueva L."/>
            <person name="Damste J.S.S."/>
        </authorList>
    </citation>
    <scope>NUCLEOTIDE SEQUENCE [LARGE SCALE GENOMIC DNA]</scope>
    <source>
        <strain evidence="7 8">SD5</strain>
    </source>
</reference>
<dbReference type="Gene3D" id="3.40.710.10">
    <property type="entry name" value="DD-peptidase/beta-lactamase superfamily"/>
    <property type="match status" value="1"/>
</dbReference>
<sequence>MEKILDRIVKKNKIKTKFGNVANYIPGLDKAGKEDLGICLLDMDGNRYVHGDYNKKFTIQSVSKPIALMLAMLDNGVDYVFSKVGTEPTGDAFNSMIRLETAIIKKPYNPMINAGAIAVSSMIKGKDKEEKFKRLLDFFKMVTENDTLEYNEEIYSGENRTGNKNRAMAYFMKDQGVIESSVEDSLDVYFKQCSIEVTTVDLAMVGMFLARNGRLSTGEKIISDYQAKAVKSLMMTCGMYDGSGEFALKVGIPSKSGVGGGIMSVLPNKMGIGIYGPALDKKGNSIGGDGILEDLSKELDLSIF</sequence>
<dbReference type="PANTHER" id="PTHR12544">
    <property type="entry name" value="GLUTAMINASE"/>
    <property type="match status" value="1"/>
</dbReference>
<keyword evidence="6" id="KW-0007">Acetylation</keyword>
<dbReference type="Proteomes" id="UP000263486">
    <property type="component" value="Unassembled WGS sequence"/>
</dbReference>
<comment type="subunit">
    <text evidence="2 6">Homotetramer.</text>
</comment>
<name>A0ABX9KFU7_9FUSO</name>
<dbReference type="InterPro" id="IPR012338">
    <property type="entry name" value="Beta-lactam/transpept-like"/>
</dbReference>
<evidence type="ECO:0000256" key="2">
    <source>
        <dbReference type="ARBA" id="ARBA00011881"/>
    </source>
</evidence>
<dbReference type="RefSeq" id="WP_114642776.1">
    <property type="nucleotide sequence ID" value="NZ_JAACIO010000025.1"/>
</dbReference>
<feature type="binding site" evidence="6">
    <location>
        <position position="113"/>
    </location>
    <ligand>
        <name>substrate</name>
    </ligand>
</feature>
<dbReference type="GO" id="GO:0004359">
    <property type="term" value="F:glutaminase activity"/>
    <property type="evidence" value="ECO:0007669"/>
    <property type="project" value="UniProtKB-EC"/>
</dbReference>
<evidence type="ECO:0000256" key="1">
    <source>
        <dbReference type="ARBA" id="ARBA00011076"/>
    </source>
</evidence>
<feature type="binding site" evidence="6">
    <location>
        <position position="258"/>
    </location>
    <ligand>
        <name>substrate</name>
    </ligand>
</feature>
<dbReference type="InterPro" id="IPR015868">
    <property type="entry name" value="Glutaminase"/>
</dbReference>
<feature type="binding site" evidence="6">
    <location>
        <position position="61"/>
    </location>
    <ligand>
        <name>substrate</name>
    </ligand>
</feature>
<evidence type="ECO:0000256" key="3">
    <source>
        <dbReference type="ARBA" id="ARBA00012918"/>
    </source>
</evidence>
<dbReference type="EC" id="3.5.1.2" evidence="3 6"/>
<organism evidence="7 8">
    <name type="scientific">Psychrilyobacter piezotolerans</name>
    <dbReference type="NCBI Taxonomy" id="2293438"/>
    <lineage>
        <taxon>Bacteria</taxon>
        <taxon>Fusobacteriati</taxon>
        <taxon>Fusobacteriota</taxon>
        <taxon>Fusobacteriia</taxon>
        <taxon>Fusobacteriales</taxon>
        <taxon>Fusobacteriaceae</taxon>
        <taxon>Psychrilyobacter</taxon>
    </lineage>
</organism>
<dbReference type="SUPFAM" id="SSF56601">
    <property type="entry name" value="beta-lactamase/transpeptidase-like"/>
    <property type="match status" value="1"/>
</dbReference>
<evidence type="ECO:0000256" key="6">
    <source>
        <dbReference type="HAMAP-Rule" id="MF_00313"/>
    </source>
</evidence>
<evidence type="ECO:0000313" key="8">
    <source>
        <dbReference type="Proteomes" id="UP000263486"/>
    </source>
</evidence>
<proteinExistence type="inferred from homology"/>
<feature type="binding site" evidence="6">
    <location>
        <position position="158"/>
    </location>
    <ligand>
        <name>substrate</name>
    </ligand>
</feature>
<feature type="binding site" evidence="6">
    <location>
        <position position="240"/>
    </location>
    <ligand>
        <name>substrate</name>
    </ligand>
</feature>
<gene>
    <name evidence="6 7" type="primary">glsA</name>
    <name evidence="7" type="ORF">DYH56_10260</name>
</gene>
<dbReference type="NCBIfam" id="TIGR03814">
    <property type="entry name" value="Gln_ase"/>
    <property type="match status" value="1"/>
</dbReference>
<comment type="caution">
    <text evidence="7">The sequence shown here is derived from an EMBL/GenBank/DDBJ whole genome shotgun (WGS) entry which is preliminary data.</text>
</comment>
<evidence type="ECO:0000256" key="5">
    <source>
        <dbReference type="ARBA" id="ARBA00049534"/>
    </source>
</evidence>
<evidence type="ECO:0000313" key="7">
    <source>
        <dbReference type="EMBL" id="REI40677.1"/>
    </source>
</evidence>
<protein>
    <recommendedName>
        <fullName evidence="3 6">Glutaminase</fullName>
        <ecNumber evidence="3 6">3.5.1.2</ecNumber>
    </recommendedName>
</protein>
<dbReference type="HAMAP" id="MF_00313">
    <property type="entry name" value="Glutaminase"/>
    <property type="match status" value="1"/>
</dbReference>
<feature type="binding site" evidence="6">
    <location>
        <position position="189"/>
    </location>
    <ligand>
        <name>substrate</name>
    </ligand>
</feature>
<feature type="binding site" evidence="6">
    <location>
        <position position="165"/>
    </location>
    <ligand>
        <name>substrate</name>
    </ligand>
</feature>
<dbReference type="Pfam" id="PF04960">
    <property type="entry name" value="Glutaminase"/>
    <property type="match status" value="1"/>
</dbReference>
<comment type="catalytic activity">
    <reaction evidence="5 6">
        <text>L-glutamine + H2O = L-glutamate + NH4(+)</text>
        <dbReference type="Rhea" id="RHEA:15889"/>
        <dbReference type="ChEBI" id="CHEBI:15377"/>
        <dbReference type="ChEBI" id="CHEBI:28938"/>
        <dbReference type="ChEBI" id="CHEBI:29985"/>
        <dbReference type="ChEBI" id="CHEBI:58359"/>
        <dbReference type="EC" id="3.5.1.2"/>
    </reaction>
</comment>
<dbReference type="PANTHER" id="PTHR12544:SF29">
    <property type="entry name" value="GLUTAMINASE"/>
    <property type="match status" value="1"/>
</dbReference>
<evidence type="ECO:0000256" key="4">
    <source>
        <dbReference type="ARBA" id="ARBA00022801"/>
    </source>
</evidence>
<comment type="similarity">
    <text evidence="1 6">Belongs to the glutaminase family.</text>
</comment>
<keyword evidence="4 6" id="KW-0378">Hydrolase</keyword>
<dbReference type="EMBL" id="QUAJ01000017">
    <property type="protein sequence ID" value="REI40677.1"/>
    <property type="molecule type" value="Genomic_DNA"/>
</dbReference>